<proteinExistence type="predicted"/>
<dbReference type="RefSeq" id="WP_058287122.1">
    <property type="nucleotide sequence ID" value="NZ_CYSR01000030.1"/>
</dbReference>
<organism evidence="1 2">
    <name type="scientific">Leisingera aquaemixtae</name>
    <dbReference type="NCBI Taxonomy" id="1396826"/>
    <lineage>
        <taxon>Bacteria</taxon>
        <taxon>Pseudomonadati</taxon>
        <taxon>Pseudomonadota</taxon>
        <taxon>Alphaproteobacteria</taxon>
        <taxon>Rhodobacterales</taxon>
        <taxon>Roseobacteraceae</taxon>
        <taxon>Leisingera</taxon>
    </lineage>
</organism>
<protein>
    <recommendedName>
        <fullName evidence="3">Phytanoyl-CoA dioxygenase (PhyH)</fullName>
    </recommendedName>
</protein>
<gene>
    <name evidence="1" type="ORF">PHA8399_03247</name>
</gene>
<evidence type="ECO:0008006" key="3">
    <source>
        <dbReference type="Google" id="ProtNLM"/>
    </source>
</evidence>
<evidence type="ECO:0000313" key="1">
    <source>
        <dbReference type="EMBL" id="CUI01106.1"/>
    </source>
</evidence>
<dbReference type="Proteomes" id="UP000051326">
    <property type="component" value="Unassembled WGS sequence"/>
</dbReference>
<dbReference type="SUPFAM" id="SSF51197">
    <property type="entry name" value="Clavaminate synthase-like"/>
    <property type="match status" value="1"/>
</dbReference>
<dbReference type="STRING" id="1396826.PHA8399_03247"/>
<accession>A0A0N7M507</accession>
<evidence type="ECO:0000313" key="2">
    <source>
        <dbReference type="Proteomes" id="UP000051326"/>
    </source>
</evidence>
<reference evidence="1 2" key="1">
    <citation type="submission" date="2015-09" db="EMBL/GenBank/DDBJ databases">
        <authorList>
            <consortium name="Swine Surveillance"/>
        </authorList>
    </citation>
    <scope>NUCLEOTIDE SEQUENCE [LARGE SCALE GENOMIC DNA]</scope>
    <source>
        <strain evidence="1 2">CECT 8399</strain>
    </source>
</reference>
<dbReference type="EMBL" id="CYSR01000030">
    <property type="protein sequence ID" value="CUI01106.1"/>
    <property type="molecule type" value="Genomic_DNA"/>
</dbReference>
<dbReference type="AlphaFoldDB" id="A0A0N7M507"/>
<dbReference type="Gene3D" id="2.60.120.620">
    <property type="entry name" value="q2cbj1_9rhob like domain"/>
    <property type="match status" value="1"/>
</dbReference>
<sequence length="265" mass="29223">MQDPFAQYGDKGWVRFAHDPQIAAWAADALAHGVKALDDPENAEWFQCERTWFIGVDALPNDAAGRLPGGPPLAGAPVGLIAQNLGPIPDLHRAQVSSVFPGYPRPRPGEGEAAFRYRVRRDAAHVDGVKMYGEHRRRKVEEPHAWVLGIPLNESSPDASPLVVWEGSHRIMRRAFATAFEGVPQADWADVDVTDAYTAARAEVFETCLRITVHAKPGESYLMHRLCLHGVAPWGEGASAPEEGRMIAYFRPELEDWTTGWLAEG</sequence>
<name>A0A0N7M507_9RHOB</name>